<dbReference type="PANTHER" id="PTHR34387:SF2">
    <property type="entry name" value="SLR1258 PROTEIN"/>
    <property type="match status" value="1"/>
</dbReference>
<proteinExistence type="predicted"/>
<sequence>MMLGKIMQGLGTLGVSDLSGPNFSIDNEDGLKAEARKKAIDDAKEKARVLAKDLGVRLGKITSFNESGDYPMPMYAKTMMAEGVSNDFTPAEIPKGENTINSDVTITYEIW</sequence>
<dbReference type="AlphaFoldDB" id="A0A0G0EXV0"/>
<accession>A0A0G0EXV0</accession>
<reference evidence="1 2" key="1">
    <citation type="journal article" date="2015" name="Nature">
        <title>rRNA introns, odd ribosomes, and small enigmatic genomes across a large radiation of phyla.</title>
        <authorList>
            <person name="Brown C.T."/>
            <person name="Hug L.A."/>
            <person name="Thomas B.C."/>
            <person name="Sharon I."/>
            <person name="Castelle C.J."/>
            <person name="Singh A."/>
            <person name="Wilkins M.J."/>
            <person name="Williams K.H."/>
            <person name="Banfield J.F."/>
        </authorList>
    </citation>
    <scope>NUCLEOTIDE SEQUENCE [LARGE SCALE GENOMIC DNA]</scope>
</reference>
<evidence type="ECO:0008006" key="3">
    <source>
        <dbReference type="Google" id="ProtNLM"/>
    </source>
</evidence>
<evidence type="ECO:0000313" key="2">
    <source>
        <dbReference type="Proteomes" id="UP000034923"/>
    </source>
</evidence>
<evidence type="ECO:0000313" key="1">
    <source>
        <dbReference type="EMBL" id="KKP72007.1"/>
    </source>
</evidence>
<comment type="caution">
    <text evidence="1">The sequence shown here is derived from an EMBL/GenBank/DDBJ whole genome shotgun (WGS) entry which is preliminary data.</text>
</comment>
<dbReference type="PANTHER" id="PTHR34387">
    <property type="entry name" value="SLR1258 PROTEIN"/>
    <property type="match status" value="1"/>
</dbReference>
<dbReference type="InterPro" id="IPR052022">
    <property type="entry name" value="26kDa_periplasmic_antigen"/>
</dbReference>
<dbReference type="InterPro" id="IPR007497">
    <property type="entry name" value="SIMPL/DUF541"/>
</dbReference>
<organism evidence="1 2">
    <name type="scientific">Candidatus Nomurabacteria bacterium GW2011_GWB1_35_20</name>
    <dbReference type="NCBI Taxonomy" id="1618740"/>
    <lineage>
        <taxon>Bacteria</taxon>
        <taxon>Candidatus Nomuraibacteriota</taxon>
    </lineage>
</organism>
<protein>
    <recommendedName>
        <fullName evidence="3">Outer membrane protein</fullName>
    </recommendedName>
</protein>
<dbReference type="Gene3D" id="3.30.110.170">
    <property type="entry name" value="Protein of unknown function (DUF541), domain 1"/>
    <property type="match status" value="1"/>
</dbReference>
<name>A0A0G0EXV0_9BACT</name>
<dbReference type="EMBL" id="LBQE01000015">
    <property type="protein sequence ID" value="KKP72007.1"/>
    <property type="molecule type" value="Genomic_DNA"/>
</dbReference>
<dbReference type="GO" id="GO:0006974">
    <property type="term" value="P:DNA damage response"/>
    <property type="evidence" value="ECO:0007669"/>
    <property type="project" value="TreeGrafter"/>
</dbReference>
<dbReference type="Proteomes" id="UP000034923">
    <property type="component" value="Unassembled WGS sequence"/>
</dbReference>
<dbReference type="Pfam" id="PF04402">
    <property type="entry name" value="SIMPL"/>
    <property type="match status" value="1"/>
</dbReference>
<gene>
    <name evidence="1" type="ORF">UR70_C0015G0036</name>
</gene>
<dbReference type="Gene3D" id="3.30.70.2970">
    <property type="entry name" value="Protein of unknown function (DUF541), domain 2"/>
    <property type="match status" value="1"/>
</dbReference>